<dbReference type="KEGG" id="awo:Awo_c12810"/>
<evidence type="ECO:0008006" key="3">
    <source>
        <dbReference type="Google" id="ProtNLM"/>
    </source>
</evidence>
<organism evidence="1 2">
    <name type="scientific">Acetobacterium woodii (strain ATCC 29683 / DSM 1030 / JCM 2381 / KCTC 1655 / WB1)</name>
    <dbReference type="NCBI Taxonomy" id="931626"/>
    <lineage>
        <taxon>Bacteria</taxon>
        <taxon>Bacillati</taxon>
        <taxon>Bacillota</taxon>
        <taxon>Clostridia</taxon>
        <taxon>Eubacteriales</taxon>
        <taxon>Eubacteriaceae</taxon>
        <taxon>Acetobacterium</taxon>
    </lineage>
</organism>
<accession>H6LEG2</accession>
<dbReference type="Proteomes" id="UP000007177">
    <property type="component" value="Chromosome"/>
</dbReference>
<evidence type="ECO:0000313" key="1">
    <source>
        <dbReference type="EMBL" id="AFA48065.1"/>
    </source>
</evidence>
<name>H6LEG2_ACEWD</name>
<sequence>MKNATNKILIAGFITLTLFLFSGCQNLFIPANVPVILHNNQVLSEPSPQQITIQSYTMITSGIVQDITNSGNNLILLNSGSTYNIDTYNTETMQTTSFSNSDKIVLNALYDTFDTGMYYTEKLTDPATGNTDSQILWSDINKNITRVISLPEENVSPYFGIGDLGQVVYANNNNQIVLADNESNRQVYNLLNNYNVINIDYIGTERGFVFIATDPQDEEKTNLYYAKIKDDSAELTASLISENVSSFNINDLTNQVLFIKNNGDSKTIRTWQTNILNATNIASGNYDSAQFTPNGERIIFTQSTSNSDSHTESIWIMDANGKNVLQLTAPLNINSQIICHPYQSILFFSVEKNADNISASENRTLSQTYELTYKFN</sequence>
<dbReference type="STRING" id="931626.Awo_c12810"/>
<gene>
    <name evidence="1" type="ordered locus">Awo_c12810</name>
</gene>
<dbReference type="AlphaFoldDB" id="H6LEG2"/>
<dbReference type="eggNOG" id="COG0823">
    <property type="taxonomic scope" value="Bacteria"/>
</dbReference>
<dbReference type="Gene3D" id="2.120.10.30">
    <property type="entry name" value="TolB, C-terminal domain"/>
    <property type="match status" value="1"/>
</dbReference>
<dbReference type="RefSeq" id="WP_014355668.1">
    <property type="nucleotide sequence ID" value="NC_016894.1"/>
</dbReference>
<reference evidence="1 2" key="2">
    <citation type="journal article" date="2012" name="PLoS ONE">
        <title>An ancient pathway combining carbon dioxide fixation with the generation and utilization of a sodium ion gradient for ATP synthesis.</title>
        <authorList>
            <person name="Poehlein A."/>
            <person name="Schmidt S."/>
            <person name="Kaster A.K."/>
            <person name="Goenrich M."/>
            <person name="Vollmers J."/>
            <person name="Thurmer A."/>
            <person name="Bertsch J."/>
            <person name="Schuchmann K."/>
            <person name="Voigt B."/>
            <person name="Hecker M."/>
            <person name="Daniel R."/>
            <person name="Thauer R.K."/>
            <person name="Gottschalk G."/>
            <person name="Muller V."/>
        </authorList>
    </citation>
    <scope>NUCLEOTIDE SEQUENCE [LARGE SCALE GENOMIC DNA]</scope>
    <source>
        <strain evidence="2">ATCC 29683 / DSM 1030 / JCM 2381 / KCTC 1655 / WB1</strain>
    </source>
</reference>
<keyword evidence="2" id="KW-1185">Reference proteome</keyword>
<dbReference type="PROSITE" id="PS51257">
    <property type="entry name" value="PROKAR_LIPOPROTEIN"/>
    <property type="match status" value="1"/>
</dbReference>
<evidence type="ECO:0000313" key="2">
    <source>
        <dbReference type="Proteomes" id="UP000007177"/>
    </source>
</evidence>
<dbReference type="HOGENOM" id="CLU_734924_0_0_9"/>
<reference evidence="2" key="1">
    <citation type="submission" date="2011-07" db="EMBL/GenBank/DDBJ databases">
        <title>Complete genome sequence of Acetobacterium woodii.</title>
        <authorList>
            <person name="Poehlein A."/>
            <person name="Schmidt S."/>
            <person name="Kaster A.-K."/>
            <person name="Goenrich M."/>
            <person name="Vollmers J."/>
            <person name="Thuermer A."/>
            <person name="Gottschalk G."/>
            <person name="Thauer R.K."/>
            <person name="Daniel R."/>
            <person name="Mueller V."/>
        </authorList>
    </citation>
    <scope>NUCLEOTIDE SEQUENCE [LARGE SCALE GENOMIC DNA]</scope>
    <source>
        <strain evidence="2">ATCC 29683 / DSM 1030 / JCM 2381 / KCTC 1655 / WB1</strain>
    </source>
</reference>
<protein>
    <recommendedName>
        <fullName evidence="3">Lipoprotein</fullName>
    </recommendedName>
</protein>
<dbReference type="EMBL" id="CP002987">
    <property type="protein sequence ID" value="AFA48065.1"/>
    <property type="molecule type" value="Genomic_DNA"/>
</dbReference>
<proteinExistence type="predicted"/>
<dbReference type="InterPro" id="IPR011042">
    <property type="entry name" value="6-blade_b-propeller_TolB-like"/>
</dbReference>
<dbReference type="SUPFAM" id="SSF82171">
    <property type="entry name" value="DPP6 N-terminal domain-like"/>
    <property type="match status" value="1"/>
</dbReference>
<dbReference type="OrthoDB" id="1776895at2"/>